<dbReference type="Proteomes" id="UP000735302">
    <property type="component" value="Unassembled WGS sequence"/>
</dbReference>
<keyword evidence="1" id="KW-1133">Transmembrane helix</keyword>
<sequence>MPCLVSRPFEECELQVTAIKYEALKDDVLCDGAAVAADVDLPSIDKPRKGSPVSNETTELLSLADTSSASARNKKKIKFSEISTKSRVTFFVLAIAYFALGCGFSVPAPFFPKEVIVRDVYLV</sequence>
<evidence type="ECO:0000313" key="3">
    <source>
        <dbReference type="Proteomes" id="UP000735302"/>
    </source>
</evidence>
<protein>
    <submittedName>
        <fullName evidence="2">Uncharacterized protein</fullName>
    </submittedName>
</protein>
<keyword evidence="1" id="KW-0812">Transmembrane</keyword>
<reference evidence="2 3" key="1">
    <citation type="journal article" date="2021" name="Elife">
        <title>Chloroplast acquisition without the gene transfer in kleptoplastic sea slugs, Plakobranchus ocellatus.</title>
        <authorList>
            <person name="Maeda T."/>
            <person name="Takahashi S."/>
            <person name="Yoshida T."/>
            <person name="Shimamura S."/>
            <person name="Takaki Y."/>
            <person name="Nagai Y."/>
            <person name="Toyoda A."/>
            <person name="Suzuki Y."/>
            <person name="Arimoto A."/>
            <person name="Ishii H."/>
            <person name="Satoh N."/>
            <person name="Nishiyama T."/>
            <person name="Hasebe M."/>
            <person name="Maruyama T."/>
            <person name="Minagawa J."/>
            <person name="Obokata J."/>
            <person name="Shigenobu S."/>
        </authorList>
    </citation>
    <scope>NUCLEOTIDE SEQUENCE [LARGE SCALE GENOMIC DNA]</scope>
</reference>
<accession>A0AAV4CRF6</accession>
<organism evidence="2 3">
    <name type="scientific">Plakobranchus ocellatus</name>
    <dbReference type="NCBI Taxonomy" id="259542"/>
    <lineage>
        <taxon>Eukaryota</taxon>
        <taxon>Metazoa</taxon>
        <taxon>Spiralia</taxon>
        <taxon>Lophotrochozoa</taxon>
        <taxon>Mollusca</taxon>
        <taxon>Gastropoda</taxon>
        <taxon>Heterobranchia</taxon>
        <taxon>Euthyneura</taxon>
        <taxon>Panpulmonata</taxon>
        <taxon>Sacoglossa</taxon>
        <taxon>Placobranchoidea</taxon>
        <taxon>Plakobranchidae</taxon>
        <taxon>Plakobranchus</taxon>
    </lineage>
</organism>
<keyword evidence="1" id="KW-0472">Membrane</keyword>
<name>A0AAV4CRF6_9GAST</name>
<evidence type="ECO:0000256" key="1">
    <source>
        <dbReference type="SAM" id="Phobius"/>
    </source>
</evidence>
<gene>
    <name evidence="2" type="ORF">PoB_006098300</name>
</gene>
<keyword evidence="3" id="KW-1185">Reference proteome</keyword>
<feature type="transmembrane region" description="Helical" evidence="1">
    <location>
        <begin position="88"/>
        <end position="111"/>
    </location>
</feature>
<comment type="caution">
    <text evidence="2">The sequence shown here is derived from an EMBL/GenBank/DDBJ whole genome shotgun (WGS) entry which is preliminary data.</text>
</comment>
<dbReference type="AlphaFoldDB" id="A0AAV4CRF6"/>
<proteinExistence type="predicted"/>
<dbReference type="EMBL" id="BLXT01006904">
    <property type="protein sequence ID" value="GFO34478.1"/>
    <property type="molecule type" value="Genomic_DNA"/>
</dbReference>
<evidence type="ECO:0000313" key="2">
    <source>
        <dbReference type="EMBL" id="GFO34478.1"/>
    </source>
</evidence>